<dbReference type="STRING" id="98765.A0A2R6RVT5"/>
<keyword evidence="3" id="KW-0413">Isomerase</keyword>
<dbReference type="InterPro" id="IPR041708">
    <property type="entry name" value="PUS1/PUS2-like"/>
</dbReference>
<dbReference type="GO" id="GO:0005634">
    <property type="term" value="C:nucleus"/>
    <property type="evidence" value="ECO:0007669"/>
    <property type="project" value="TreeGrafter"/>
</dbReference>
<comment type="caution">
    <text evidence="8">The sequence shown here is derived from an EMBL/GenBank/DDBJ whole genome shotgun (WGS) entry which is preliminary data.</text>
</comment>
<evidence type="ECO:0000256" key="1">
    <source>
        <dbReference type="ARBA" id="ARBA00009375"/>
    </source>
</evidence>
<dbReference type="SUPFAM" id="SSF55120">
    <property type="entry name" value="Pseudouridine synthase"/>
    <property type="match status" value="1"/>
</dbReference>
<comment type="similarity">
    <text evidence="1">Belongs to the tRNA pseudouridine synthase TruA family.</text>
</comment>
<dbReference type="OrthoDB" id="10256309at2759"/>
<dbReference type="AlphaFoldDB" id="A0A2R6RVT5"/>
<evidence type="ECO:0000256" key="2">
    <source>
        <dbReference type="ARBA" id="ARBA00022694"/>
    </source>
</evidence>
<dbReference type="Gene3D" id="3.30.70.660">
    <property type="entry name" value="Pseudouridine synthase I, catalytic domain, C-terminal subdomain"/>
    <property type="match status" value="2"/>
</dbReference>
<evidence type="ECO:0000256" key="4">
    <source>
        <dbReference type="ARBA" id="ARBA00036943"/>
    </source>
</evidence>
<dbReference type="Gene3D" id="3.30.70.580">
    <property type="entry name" value="Pseudouridine synthase I, catalytic domain, N-terminal subdomain"/>
    <property type="match status" value="1"/>
</dbReference>
<comment type="catalytic activity">
    <reaction evidence="4">
        <text>a uridine in tRNA = a pseudouridine in tRNA</text>
        <dbReference type="Rhea" id="RHEA:54572"/>
        <dbReference type="Rhea" id="RHEA-COMP:13339"/>
        <dbReference type="Rhea" id="RHEA-COMP:13934"/>
        <dbReference type="ChEBI" id="CHEBI:65314"/>
        <dbReference type="ChEBI" id="CHEBI:65315"/>
    </reaction>
</comment>
<dbReference type="InterPro" id="IPR020103">
    <property type="entry name" value="PsdUridine_synth_cat_dom_sf"/>
</dbReference>
<dbReference type="PANTHER" id="PTHR11142">
    <property type="entry name" value="PSEUDOURIDYLATE SYNTHASE"/>
    <property type="match status" value="1"/>
</dbReference>
<feature type="compositionally biased region" description="Basic and acidic residues" evidence="7">
    <location>
        <begin position="49"/>
        <end position="74"/>
    </location>
</feature>
<sequence length="445" mass="50271">MADPSTSTLKRPAPEVTDIESKEPDSKRYKYVDETDKGVVKEGGGTQAGEDRAGKKEKKNFKDESRKAAREFHASHKKRRGTRPEGEARVDDGEPKAPRQPKRHCALLIGFCGAGYNGMQIQPNVRTIEGTLFSALVKAGAVSKDNADDHAKVNLSRAARTDAGVHAAGNIVSIKLITSVPGVPDMVARINEELPPEIRLWNFVRVQNSFNARTSCDSRKYTYYFPSYLLIPSKPGSGLYKTLSEQAGTSDEPPHPFWADTPPDSTREDDLQKKRQWRVPPEYMEALRSVGKKYEGSHNFHNFTVGKDFGDRSTSRFMKSIEITDPVVHGGTEWISVLFHGQSFMLHQLYGPRTLFIPKMPALGLLLEYPIFGTYNWRIENTNKGLTSSDENYRPLIDFEVHREDIEKFKQEHIYSRMRTIEDRDGVYVILPPGHQNRSMVTDKV</sequence>
<dbReference type="Proteomes" id="UP000186601">
    <property type="component" value="Unassembled WGS sequence"/>
</dbReference>
<dbReference type="CDD" id="cd02568">
    <property type="entry name" value="PseudoU_synth_PUS1_PUS2"/>
    <property type="match status" value="1"/>
</dbReference>
<dbReference type="InterPro" id="IPR020095">
    <property type="entry name" value="PsdUridine_synth_TruA_C"/>
</dbReference>
<dbReference type="GO" id="GO:0031119">
    <property type="term" value="P:tRNA pseudouridine synthesis"/>
    <property type="evidence" value="ECO:0007669"/>
    <property type="project" value="InterPro"/>
</dbReference>
<dbReference type="NCBIfam" id="TIGR00071">
    <property type="entry name" value="hisT_truA"/>
    <property type="match status" value="1"/>
</dbReference>
<feature type="binding site" evidence="6">
    <location>
        <position position="221"/>
    </location>
    <ligand>
        <name>substrate</name>
    </ligand>
</feature>
<dbReference type="FunFam" id="3.30.70.580:FF:000002">
    <property type="entry name" value="tRNA pseudouridine synthase"/>
    <property type="match status" value="1"/>
</dbReference>
<evidence type="ECO:0008006" key="10">
    <source>
        <dbReference type="Google" id="ProtNLM"/>
    </source>
</evidence>
<keyword evidence="2" id="KW-0819">tRNA processing</keyword>
<evidence type="ECO:0000256" key="7">
    <source>
        <dbReference type="SAM" id="MobiDB-lite"/>
    </source>
</evidence>
<gene>
    <name evidence="8" type="ORF">PHLCEN_2v1852</name>
</gene>
<evidence type="ECO:0000313" key="8">
    <source>
        <dbReference type="EMBL" id="PSS34100.1"/>
    </source>
</evidence>
<dbReference type="GO" id="GO:0003723">
    <property type="term" value="F:RNA binding"/>
    <property type="evidence" value="ECO:0007669"/>
    <property type="project" value="InterPro"/>
</dbReference>
<dbReference type="InterPro" id="IPR020094">
    <property type="entry name" value="TruA/RsuA/RluB/E/F_N"/>
</dbReference>
<dbReference type="GO" id="GO:0009982">
    <property type="term" value="F:pseudouridine synthase activity"/>
    <property type="evidence" value="ECO:0007669"/>
    <property type="project" value="InterPro"/>
</dbReference>
<dbReference type="EMBL" id="MLYV02000156">
    <property type="protein sequence ID" value="PSS34100.1"/>
    <property type="molecule type" value="Genomic_DNA"/>
</dbReference>
<feature type="active site" description="Nucleophile" evidence="5">
    <location>
        <position position="162"/>
    </location>
</feature>
<dbReference type="PANTHER" id="PTHR11142:SF4">
    <property type="entry name" value="PSEUDOURIDYLATE SYNTHASE 1 HOMOLOG"/>
    <property type="match status" value="1"/>
</dbReference>
<evidence type="ECO:0000256" key="6">
    <source>
        <dbReference type="PIRSR" id="PIRSR641708-2"/>
    </source>
</evidence>
<feature type="compositionally biased region" description="Basic and acidic residues" evidence="7">
    <location>
        <begin position="82"/>
        <end position="97"/>
    </location>
</feature>
<keyword evidence="9" id="KW-1185">Reference proteome</keyword>
<evidence type="ECO:0000313" key="9">
    <source>
        <dbReference type="Proteomes" id="UP000186601"/>
    </source>
</evidence>
<evidence type="ECO:0000256" key="3">
    <source>
        <dbReference type="ARBA" id="ARBA00023235"/>
    </source>
</evidence>
<accession>A0A2R6RVT5</accession>
<evidence type="ECO:0000256" key="5">
    <source>
        <dbReference type="PIRSR" id="PIRSR641708-1"/>
    </source>
</evidence>
<name>A0A2R6RVT5_9APHY</name>
<feature type="region of interest" description="Disordered" evidence="7">
    <location>
        <begin position="241"/>
        <end position="275"/>
    </location>
</feature>
<organism evidence="8 9">
    <name type="scientific">Hermanssonia centrifuga</name>
    <dbReference type="NCBI Taxonomy" id="98765"/>
    <lineage>
        <taxon>Eukaryota</taxon>
        <taxon>Fungi</taxon>
        <taxon>Dikarya</taxon>
        <taxon>Basidiomycota</taxon>
        <taxon>Agaricomycotina</taxon>
        <taxon>Agaricomycetes</taxon>
        <taxon>Polyporales</taxon>
        <taxon>Meruliaceae</taxon>
        <taxon>Hermanssonia</taxon>
    </lineage>
</organism>
<reference evidence="8 9" key="1">
    <citation type="submission" date="2018-02" db="EMBL/GenBank/DDBJ databases">
        <title>Genome sequence of the basidiomycete white-rot fungus Phlebia centrifuga.</title>
        <authorList>
            <person name="Granchi Z."/>
            <person name="Peng M."/>
            <person name="de Vries R.P."/>
            <person name="Hilden K."/>
            <person name="Makela M.R."/>
            <person name="Grigoriev I."/>
            <person name="Riley R."/>
        </authorList>
    </citation>
    <scope>NUCLEOTIDE SEQUENCE [LARGE SCALE GENOMIC DNA]</scope>
    <source>
        <strain evidence="8 9">FBCC195</strain>
    </source>
</reference>
<protein>
    <recommendedName>
        <fullName evidence="10">Pseudouridine synthase</fullName>
    </recommendedName>
</protein>
<proteinExistence type="inferred from homology"/>
<dbReference type="GO" id="GO:1990481">
    <property type="term" value="P:mRNA pseudouridine synthesis"/>
    <property type="evidence" value="ECO:0007669"/>
    <property type="project" value="TreeGrafter"/>
</dbReference>
<feature type="region of interest" description="Disordered" evidence="7">
    <location>
        <begin position="1"/>
        <end position="101"/>
    </location>
</feature>
<dbReference type="InterPro" id="IPR001406">
    <property type="entry name" value="PsdUridine_synth_TruA"/>
</dbReference>
<feature type="compositionally biased region" description="Basic and acidic residues" evidence="7">
    <location>
        <begin position="19"/>
        <end position="40"/>
    </location>
</feature>